<dbReference type="OrthoDB" id="529675at2759"/>
<dbReference type="PANTHER" id="PTHR31474:SF4">
    <property type="entry name" value="NICOTIANA LESION-INDUCING LIKE"/>
    <property type="match status" value="1"/>
</dbReference>
<keyword evidence="2" id="KW-0472">Membrane</keyword>
<feature type="region of interest" description="Disordered" evidence="1">
    <location>
        <begin position="118"/>
        <end position="137"/>
    </location>
</feature>
<evidence type="ECO:0000313" key="3">
    <source>
        <dbReference type="EMBL" id="CAA7029748.1"/>
    </source>
</evidence>
<evidence type="ECO:0000256" key="1">
    <source>
        <dbReference type="SAM" id="MobiDB-lite"/>
    </source>
</evidence>
<accession>A0A6D2IX92</accession>
<evidence type="ECO:0000256" key="2">
    <source>
        <dbReference type="SAM" id="Phobius"/>
    </source>
</evidence>
<dbReference type="Proteomes" id="UP000467841">
    <property type="component" value="Unassembled WGS sequence"/>
</dbReference>
<dbReference type="InterPro" id="IPR008637">
    <property type="entry name" value="HR_lesion"/>
</dbReference>
<organism evidence="3 4">
    <name type="scientific">Microthlaspi erraticum</name>
    <dbReference type="NCBI Taxonomy" id="1685480"/>
    <lineage>
        <taxon>Eukaryota</taxon>
        <taxon>Viridiplantae</taxon>
        <taxon>Streptophyta</taxon>
        <taxon>Embryophyta</taxon>
        <taxon>Tracheophyta</taxon>
        <taxon>Spermatophyta</taxon>
        <taxon>Magnoliopsida</taxon>
        <taxon>eudicotyledons</taxon>
        <taxon>Gunneridae</taxon>
        <taxon>Pentapetalae</taxon>
        <taxon>rosids</taxon>
        <taxon>malvids</taxon>
        <taxon>Brassicales</taxon>
        <taxon>Brassicaceae</taxon>
        <taxon>Coluteocarpeae</taxon>
        <taxon>Microthlaspi</taxon>
    </lineage>
</organism>
<keyword evidence="2" id="KW-0812">Transmembrane</keyword>
<dbReference type="Pfam" id="PF05514">
    <property type="entry name" value="HR_lesion"/>
    <property type="match status" value="1"/>
</dbReference>
<dbReference type="AlphaFoldDB" id="A0A6D2IX92"/>
<sequence>MEVLGTLIRFNEFGVDGGPADKELAPKIDLAKAHLSSRLGVALPSVRPVVVTIIALKGAGGLLFVIGNIFGAYLLAFYLVDVSPILYDFYNYGPEERHFSPLLTEFLQEVVRFLKKDEGVGPSPTQRTHPGRSEPKT</sequence>
<dbReference type="EMBL" id="CACVBM020001085">
    <property type="protein sequence ID" value="CAA7029748.1"/>
    <property type="molecule type" value="Genomic_DNA"/>
</dbReference>
<evidence type="ECO:0000313" key="4">
    <source>
        <dbReference type="Proteomes" id="UP000467841"/>
    </source>
</evidence>
<feature type="transmembrane region" description="Helical" evidence="2">
    <location>
        <begin position="49"/>
        <end position="80"/>
    </location>
</feature>
<dbReference type="PANTHER" id="PTHR31474">
    <property type="entry name" value="HR-LIKE LESION-INDUCER"/>
    <property type="match status" value="1"/>
</dbReference>
<gene>
    <name evidence="3" type="ORF">MERR_LOCUS16983</name>
</gene>
<keyword evidence="4" id="KW-1185">Reference proteome</keyword>
<protein>
    <submittedName>
        <fullName evidence="3">Uncharacterized protein</fullName>
    </submittedName>
</protein>
<proteinExistence type="predicted"/>
<keyword evidence="2" id="KW-1133">Transmembrane helix</keyword>
<reference evidence="3" key="1">
    <citation type="submission" date="2020-01" db="EMBL/GenBank/DDBJ databases">
        <authorList>
            <person name="Mishra B."/>
        </authorList>
    </citation>
    <scope>NUCLEOTIDE SEQUENCE [LARGE SCALE GENOMIC DNA]</scope>
</reference>
<comment type="caution">
    <text evidence="3">The sequence shown here is derived from an EMBL/GenBank/DDBJ whole genome shotgun (WGS) entry which is preliminary data.</text>
</comment>
<name>A0A6D2IX92_9BRAS</name>